<feature type="transmembrane region" description="Helical" evidence="7">
    <location>
        <begin position="269"/>
        <end position="292"/>
    </location>
</feature>
<dbReference type="SUPFAM" id="SSF103473">
    <property type="entry name" value="MFS general substrate transporter"/>
    <property type="match status" value="1"/>
</dbReference>
<keyword evidence="2" id="KW-0813">Transport</keyword>
<gene>
    <name evidence="9" type="primary">bmr3_4</name>
    <name evidence="9" type="ORF">SK3146_03076</name>
</gene>
<organism evidence="9 10">
    <name type="scientific">Paenibacillus konkukensis</name>
    <dbReference type="NCBI Taxonomy" id="2020716"/>
    <lineage>
        <taxon>Bacteria</taxon>
        <taxon>Bacillati</taxon>
        <taxon>Bacillota</taxon>
        <taxon>Bacilli</taxon>
        <taxon>Bacillales</taxon>
        <taxon>Paenibacillaceae</taxon>
        <taxon>Paenibacillus</taxon>
    </lineage>
</organism>
<protein>
    <submittedName>
        <fullName evidence="9">Multidrug resistance protein 3</fullName>
    </submittedName>
</protein>
<feature type="transmembrane region" description="Helical" evidence="7">
    <location>
        <begin position="401"/>
        <end position="418"/>
    </location>
</feature>
<evidence type="ECO:0000256" key="4">
    <source>
        <dbReference type="ARBA" id="ARBA00022692"/>
    </source>
</evidence>
<dbReference type="Pfam" id="PF07690">
    <property type="entry name" value="MFS_1"/>
    <property type="match status" value="1"/>
</dbReference>
<feature type="transmembrane region" description="Helical" evidence="7">
    <location>
        <begin position="477"/>
        <end position="494"/>
    </location>
</feature>
<evidence type="ECO:0000256" key="5">
    <source>
        <dbReference type="ARBA" id="ARBA00022989"/>
    </source>
</evidence>
<feature type="transmembrane region" description="Helical" evidence="7">
    <location>
        <begin position="198"/>
        <end position="217"/>
    </location>
</feature>
<feature type="transmembrane region" description="Helical" evidence="7">
    <location>
        <begin position="335"/>
        <end position="354"/>
    </location>
</feature>
<evidence type="ECO:0000313" key="9">
    <source>
        <dbReference type="EMBL" id="UQZ83869.1"/>
    </source>
</evidence>
<feature type="transmembrane region" description="Helical" evidence="7">
    <location>
        <begin position="141"/>
        <end position="159"/>
    </location>
</feature>
<feature type="transmembrane region" description="Helical" evidence="7">
    <location>
        <begin position="165"/>
        <end position="186"/>
    </location>
</feature>
<dbReference type="InterPro" id="IPR020846">
    <property type="entry name" value="MFS_dom"/>
</dbReference>
<dbReference type="Gene3D" id="1.20.1720.10">
    <property type="entry name" value="Multidrug resistance protein D"/>
    <property type="match status" value="1"/>
</dbReference>
<dbReference type="RefSeq" id="WP_249865843.1">
    <property type="nucleotide sequence ID" value="NZ_CP027059.1"/>
</dbReference>
<keyword evidence="6 7" id="KW-0472">Membrane</keyword>
<comment type="subcellular location">
    <subcellularLocation>
        <location evidence="1">Cell membrane</location>
        <topology evidence="1">Multi-pass membrane protein</topology>
    </subcellularLocation>
</comment>
<feature type="transmembrane region" description="Helical" evidence="7">
    <location>
        <begin position="229"/>
        <end position="248"/>
    </location>
</feature>
<feature type="transmembrane region" description="Helical" evidence="7">
    <location>
        <begin position="49"/>
        <end position="67"/>
    </location>
</feature>
<accession>A0ABY4RQ87</accession>
<keyword evidence="5 7" id="KW-1133">Transmembrane helix</keyword>
<feature type="domain" description="Major facilitator superfamily (MFS) profile" evidence="8">
    <location>
        <begin position="14"/>
        <end position="499"/>
    </location>
</feature>
<dbReference type="CDD" id="cd17502">
    <property type="entry name" value="MFS_Azr1_MDR_like"/>
    <property type="match status" value="1"/>
</dbReference>
<feature type="transmembrane region" description="Helical" evidence="7">
    <location>
        <begin position="107"/>
        <end position="129"/>
    </location>
</feature>
<proteinExistence type="predicted"/>
<evidence type="ECO:0000256" key="3">
    <source>
        <dbReference type="ARBA" id="ARBA00022475"/>
    </source>
</evidence>
<reference evidence="9" key="2">
    <citation type="journal article" date="2021" name="J Anim Sci Technol">
        <title>Complete genome sequence of Paenibacillus konkukensis sp. nov. SK3146 as a potential probiotic strain.</title>
        <authorList>
            <person name="Jung H.I."/>
            <person name="Park S."/>
            <person name="Niu K.M."/>
            <person name="Lee S.W."/>
            <person name="Kothari D."/>
            <person name="Yi K.J."/>
            <person name="Kim S.K."/>
        </authorList>
    </citation>
    <scope>NUCLEOTIDE SEQUENCE</scope>
    <source>
        <strain evidence="9">SK3146</strain>
    </source>
</reference>
<dbReference type="PROSITE" id="PS50850">
    <property type="entry name" value="MFS"/>
    <property type="match status" value="1"/>
</dbReference>
<evidence type="ECO:0000259" key="8">
    <source>
        <dbReference type="PROSITE" id="PS50850"/>
    </source>
</evidence>
<evidence type="ECO:0000256" key="1">
    <source>
        <dbReference type="ARBA" id="ARBA00004651"/>
    </source>
</evidence>
<feature type="transmembrane region" description="Helical" evidence="7">
    <location>
        <begin position="304"/>
        <end position="323"/>
    </location>
</feature>
<name>A0ABY4RQ87_9BACL</name>
<evidence type="ECO:0000256" key="2">
    <source>
        <dbReference type="ARBA" id="ARBA00022448"/>
    </source>
</evidence>
<reference evidence="9" key="1">
    <citation type="submission" date="2018-02" db="EMBL/GenBank/DDBJ databases">
        <authorList>
            <person name="Kim S.-K."/>
            <person name="Jung H.-I."/>
            <person name="Lee S.-W."/>
        </authorList>
    </citation>
    <scope>NUCLEOTIDE SEQUENCE</scope>
    <source>
        <strain evidence="9">SK3146</strain>
    </source>
</reference>
<keyword evidence="3" id="KW-1003">Cell membrane</keyword>
<dbReference type="InterPro" id="IPR011701">
    <property type="entry name" value="MFS"/>
</dbReference>
<dbReference type="Gene3D" id="1.20.1250.20">
    <property type="entry name" value="MFS general substrate transporter like domains"/>
    <property type="match status" value="1"/>
</dbReference>
<keyword evidence="4 7" id="KW-0812">Transmembrane</keyword>
<evidence type="ECO:0000313" key="10">
    <source>
        <dbReference type="Proteomes" id="UP001057134"/>
    </source>
</evidence>
<dbReference type="Proteomes" id="UP001057134">
    <property type="component" value="Chromosome"/>
</dbReference>
<dbReference type="PANTHER" id="PTHR23501">
    <property type="entry name" value="MAJOR FACILITATOR SUPERFAMILY"/>
    <property type="match status" value="1"/>
</dbReference>
<evidence type="ECO:0000256" key="6">
    <source>
        <dbReference type="ARBA" id="ARBA00023136"/>
    </source>
</evidence>
<feature type="transmembrane region" description="Helical" evidence="7">
    <location>
        <begin position="360"/>
        <end position="380"/>
    </location>
</feature>
<dbReference type="NCBIfam" id="TIGR00711">
    <property type="entry name" value="efflux_EmrB"/>
    <property type="match status" value="1"/>
</dbReference>
<dbReference type="PANTHER" id="PTHR23501:SF170">
    <property type="entry name" value="MULTIDRUG RESISTANCE PROTEIN 3"/>
    <property type="match status" value="1"/>
</dbReference>
<feature type="transmembrane region" description="Helical" evidence="7">
    <location>
        <begin position="79"/>
        <end position="101"/>
    </location>
</feature>
<sequence length="518" mass="55328">MKSSSSNTKRLGYVVAGLLLGILMAAMDNTIVATAMGTIVADLGGLDKFVWVTSAYMVAEMAGMPIFGKLSDMYGRKRFFIFGLILFLLGSILCGTAQTIVQLSIYRAIQGIGGGALVPIAFTIVFDVFPPEKRGKMSGMFGAVFGLSSIFGPLLGAYITDYINWHWVFYVNIPLGLLALLLVTLFYKESLQHVRQKIDWWGAATLVGAIVCLMFGLELGGKQYAWDSAEMLGLLGGFIALFALFLYIETKAKEPIISFAMFRSRLFAMSNVVGLFYGAAFIVATVYIPIYVQGVMGGSATGSGLILLPMMLGSVVTAQLGGFLAGSGKLSYRDVMLIFSVVFIAGVALLATLTPETPRYLLTLYMVLVGLGTGASFSVLGMAVMHKFEAAQRGSANSTMAFLRSLGMTVGITVFGIIQRNEFASYLAGTLGAQAGQTGISLEDPRALLSPETRSAIAPQLLQPIAQGLSSSIAQTFLWALLPAVLTLVFICCMSRERMVLAPGGEQAKLGARQPSAR</sequence>
<dbReference type="InterPro" id="IPR036259">
    <property type="entry name" value="MFS_trans_sf"/>
</dbReference>
<dbReference type="PRINTS" id="PR01036">
    <property type="entry name" value="TCRTETB"/>
</dbReference>
<keyword evidence="10" id="KW-1185">Reference proteome</keyword>
<dbReference type="InterPro" id="IPR004638">
    <property type="entry name" value="EmrB-like"/>
</dbReference>
<dbReference type="EMBL" id="CP027059">
    <property type="protein sequence ID" value="UQZ83869.1"/>
    <property type="molecule type" value="Genomic_DNA"/>
</dbReference>
<evidence type="ECO:0000256" key="7">
    <source>
        <dbReference type="SAM" id="Phobius"/>
    </source>
</evidence>